<dbReference type="GO" id="GO:0009103">
    <property type="term" value="P:lipopolysaccharide biosynthetic process"/>
    <property type="evidence" value="ECO:0007669"/>
    <property type="project" value="TreeGrafter"/>
</dbReference>
<dbReference type="Pfam" id="PF00534">
    <property type="entry name" value="Glycos_transf_1"/>
    <property type="match status" value="1"/>
</dbReference>
<evidence type="ECO:0000259" key="2">
    <source>
        <dbReference type="Pfam" id="PF00534"/>
    </source>
</evidence>
<feature type="domain" description="Glycosyl transferase family 1" evidence="2">
    <location>
        <begin position="190"/>
        <end position="338"/>
    </location>
</feature>
<evidence type="ECO:0000313" key="4">
    <source>
        <dbReference type="Proteomes" id="UP000487596"/>
    </source>
</evidence>
<accession>A0A6A2RLV6</accession>
<dbReference type="PANTHER" id="PTHR46401:SF2">
    <property type="entry name" value="GLYCOSYLTRANSFERASE WBBK-RELATED"/>
    <property type="match status" value="1"/>
</dbReference>
<evidence type="ECO:0000313" key="3">
    <source>
        <dbReference type="EMBL" id="KAB6129274.1"/>
    </source>
</evidence>
<dbReference type="CDD" id="cd03801">
    <property type="entry name" value="GT4_PimA-like"/>
    <property type="match status" value="1"/>
</dbReference>
<reference evidence="3 4" key="1">
    <citation type="journal article" date="2019" name="Nat. Med.">
        <title>A library of human gut bacterial isolates paired with longitudinal multiomics data enables mechanistic microbiome research.</title>
        <authorList>
            <person name="Poyet M."/>
            <person name="Groussin M."/>
            <person name="Gibbons S.M."/>
            <person name="Avila-Pacheco J."/>
            <person name="Jiang X."/>
            <person name="Kearney S.M."/>
            <person name="Perrotta A.R."/>
            <person name="Berdy B."/>
            <person name="Zhao S."/>
            <person name="Lieberman T.D."/>
            <person name="Swanson P.K."/>
            <person name="Smith M."/>
            <person name="Roesemann S."/>
            <person name="Alexander J.E."/>
            <person name="Rich S.A."/>
            <person name="Livny J."/>
            <person name="Vlamakis H."/>
            <person name="Clish C."/>
            <person name="Bullock K."/>
            <person name="Deik A."/>
            <person name="Scott J."/>
            <person name="Pierce K.A."/>
            <person name="Xavier R.J."/>
            <person name="Alm E.J."/>
        </authorList>
    </citation>
    <scope>NUCLEOTIDE SEQUENCE [LARGE SCALE GENOMIC DNA]</scope>
    <source>
        <strain evidence="3 4">BIOML-A62</strain>
    </source>
</reference>
<sequence length="363" mass="42690">MRLGITYCGRDRKGLWSGTWDAFDKYFGEHDSIESIEWVSVFPNISRWYQKLLTLYSRCFYFKDGNPFELQMYPLFKRKTLKEVKLMGAEWIIAKTITDEFPHDKKFCTYVDADFEEVMKTDINRTKLLFNFYLNYYHQKAGIAYRRQNLIFTQNEWTRQSLMRKFGLEPEKIINVGFGINLKTYEGEKLYDNDLLLIVLRQYNAKVKGLDLLVEALSIVRKQCPNVRLAVVGNEQYKGVDGVDCYVDAPREKTIELFRKATLYVMPSRNEPNGMTYLEALCYKTPFVALNRFATPEFSGNGKWSFLCEKENAHQLADIIIDAMSDKARLKVMGELGQQYVKDTFRWEKVVDKMCSAMKNYKR</sequence>
<dbReference type="SUPFAM" id="SSF53756">
    <property type="entry name" value="UDP-Glycosyltransferase/glycogen phosphorylase"/>
    <property type="match status" value="1"/>
</dbReference>
<dbReference type="PANTHER" id="PTHR46401">
    <property type="entry name" value="GLYCOSYLTRANSFERASE WBBK-RELATED"/>
    <property type="match status" value="1"/>
</dbReference>
<protein>
    <submittedName>
        <fullName evidence="3">Glycosyltransferase family 4 protein</fullName>
    </submittedName>
</protein>
<dbReference type="Gene3D" id="3.40.50.2000">
    <property type="entry name" value="Glycogen Phosphorylase B"/>
    <property type="match status" value="2"/>
</dbReference>
<evidence type="ECO:0000256" key="1">
    <source>
        <dbReference type="ARBA" id="ARBA00022679"/>
    </source>
</evidence>
<organism evidence="3 4">
    <name type="scientific">Bacteroides xylanisolvens</name>
    <dbReference type="NCBI Taxonomy" id="371601"/>
    <lineage>
        <taxon>Bacteria</taxon>
        <taxon>Pseudomonadati</taxon>
        <taxon>Bacteroidota</taxon>
        <taxon>Bacteroidia</taxon>
        <taxon>Bacteroidales</taxon>
        <taxon>Bacteroidaceae</taxon>
        <taxon>Bacteroides</taxon>
    </lineage>
</organism>
<gene>
    <name evidence="3" type="ORF">GA424_25810</name>
</gene>
<dbReference type="GO" id="GO:0016757">
    <property type="term" value="F:glycosyltransferase activity"/>
    <property type="evidence" value="ECO:0007669"/>
    <property type="project" value="InterPro"/>
</dbReference>
<dbReference type="EMBL" id="WDEH01000085">
    <property type="protein sequence ID" value="KAB6129274.1"/>
    <property type="molecule type" value="Genomic_DNA"/>
</dbReference>
<dbReference type="RefSeq" id="WP_004307272.1">
    <property type="nucleotide sequence ID" value="NZ_JANUUS010000001.1"/>
</dbReference>
<proteinExistence type="predicted"/>
<comment type="caution">
    <text evidence="3">The sequence shown here is derived from an EMBL/GenBank/DDBJ whole genome shotgun (WGS) entry which is preliminary data.</text>
</comment>
<dbReference type="InterPro" id="IPR001296">
    <property type="entry name" value="Glyco_trans_1"/>
</dbReference>
<dbReference type="AlphaFoldDB" id="A0A6A2RLV6"/>
<keyword evidence="1 3" id="KW-0808">Transferase</keyword>
<dbReference type="Proteomes" id="UP000487596">
    <property type="component" value="Unassembled WGS sequence"/>
</dbReference>
<name>A0A6A2RLV6_9BACE</name>